<comment type="cofactor">
    <cofactor evidence="2">
        <name>Ca(2+)</name>
        <dbReference type="ChEBI" id="CHEBI:29108"/>
    </cofactor>
</comment>
<comment type="catalytic activity">
    <reaction evidence="1">
        <text>Endohydrolysis of (1-&gt;4)-alpha-D-glucosidic linkages in polysaccharides containing three or more (1-&gt;4)-alpha-linked D-glucose units.</text>
        <dbReference type="EC" id="3.2.1.1"/>
    </reaction>
</comment>
<keyword evidence="14" id="KW-0325">Glycoprotein</keyword>
<evidence type="ECO:0000256" key="16">
    <source>
        <dbReference type="ARBA" id="ARBA00023295"/>
    </source>
</evidence>
<dbReference type="Gene3D" id="3.20.20.80">
    <property type="entry name" value="Glycosidases"/>
    <property type="match status" value="1"/>
</dbReference>
<keyword evidence="10" id="KW-0106">Calcium</keyword>
<evidence type="ECO:0000256" key="4">
    <source>
        <dbReference type="ARBA" id="ARBA00008061"/>
    </source>
</evidence>
<evidence type="ECO:0000256" key="11">
    <source>
        <dbReference type="ARBA" id="ARBA00022989"/>
    </source>
</evidence>
<evidence type="ECO:0000256" key="9">
    <source>
        <dbReference type="ARBA" id="ARBA00022801"/>
    </source>
</evidence>
<gene>
    <name evidence="20" type="ORF">AG1IA_04016</name>
</gene>
<dbReference type="GO" id="GO:0016052">
    <property type="term" value="P:carbohydrate catabolic process"/>
    <property type="evidence" value="ECO:0007669"/>
    <property type="project" value="InterPro"/>
</dbReference>
<comment type="similarity">
    <text evidence="4">Belongs to the glycosyl hydrolase 13 family.</text>
</comment>
<dbReference type="Pfam" id="PF09260">
    <property type="entry name" value="A_amylase_dom_C"/>
    <property type="match status" value="1"/>
</dbReference>
<dbReference type="PANTHER" id="PTHR10357">
    <property type="entry name" value="ALPHA-AMYLASE FAMILY MEMBER"/>
    <property type="match status" value="1"/>
</dbReference>
<dbReference type="InterPro" id="IPR017853">
    <property type="entry name" value="GH"/>
</dbReference>
<organism evidence="20 21">
    <name type="scientific">Thanatephorus cucumeris (strain AG1-IA)</name>
    <name type="common">Rice sheath blight fungus</name>
    <name type="synonym">Rhizoctonia solani</name>
    <dbReference type="NCBI Taxonomy" id="983506"/>
    <lineage>
        <taxon>Eukaryota</taxon>
        <taxon>Fungi</taxon>
        <taxon>Dikarya</taxon>
        <taxon>Basidiomycota</taxon>
        <taxon>Agaricomycotina</taxon>
        <taxon>Agaricomycetes</taxon>
        <taxon>Cantharellales</taxon>
        <taxon>Ceratobasidiaceae</taxon>
        <taxon>Rhizoctonia</taxon>
        <taxon>Rhizoctonia solani AG-1</taxon>
    </lineage>
</organism>
<evidence type="ECO:0000256" key="17">
    <source>
        <dbReference type="SAM" id="Phobius"/>
    </source>
</evidence>
<feature type="signal peptide" evidence="18">
    <location>
        <begin position="1"/>
        <end position="16"/>
    </location>
</feature>
<dbReference type="GO" id="GO:0016020">
    <property type="term" value="C:membrane"/>
    <property type="evidence" value="ECO:0007669"/>
    <property type="project" value="UniProtKB-SubCell"/>
</dbReference>
<dbReference type="Proteomes" id="UP000011668">
    <property type="component" value="Unassembled WGS sequence"/>
</dbReference>
<accession>L8X003</accession>
<evidence type="ECO:0000256" key="2">
    <source>
        <dbReference type="ARBA" id="ARBA00001913"/>
    </source>
</evidence>
<keyword evidence="21" id="KW-1185">Reference proteome</keyword>
<evidence type="ECO:0000256" key="13">
    <source>
        <dbReference type="ARBA" id="ARBA00023157"/>
    </source>
</evidence>
<dbReference type="HOGENOM" id="CLU_006462_7_2_1"/>
<keyword evidence="8 18" id="KW-0732">Signal</keyword>
<dbReference type="Pfam" id="PF00128">
    <property type="entry name" value="Alpha-amylase"/>
    <property type="match status" value="2"/>
</dbReference>
<evidence type="ECO:0000313" key="20">
    <source>
        <dbReference type="EMBL" id="ELU41949.1"/>
    </source>
</evidence>
<evidence type="ECO:0000256" key="7">
    <source>
        <dbReference type="ARBA" id="ARBA00022723"/>
    </source>
</evidence>
<evidence type="ECO:0000256" key="8">
    <source>
        <dbReference type="ARBA" id="ARBA00022729"/>
    </source>
</evidence>
<name>L8X003_THACA</name>
<feature type="transmembrane region" description="Helical" evidence="17">
    <location>
        <begin position="623"/>
        <end position="646"/>
    </location>
</feature>
<dbReference type="Pfam" id="PF08510">
    <property type="entry name" value="PIG-P"/>
    <property type="match status" value="1"/>
</dbReference>
<dbReference type="STRING" id="983506.L8X003"/>
<dbReference type="InterPro" id="IPR013717">
    <property type="entry name" value="PIG-P"/>
</dbReference>
<dbReference type="OrthoDB" id="204980at2759"/>
<dbReference type="OMA" id="VANNTHN"/>
<keyword evidence="7" id="KW-0479">Metal-binding</keyword>
<dbReference type="PANTHER" id="PTHR10357:SF215">
    <property type="entry name" value="ALPHA-AMYLASE 1"/>
    <property type="match status" value="1"/>
</dbReference>
<dbReference type="InterPro" id="IPR006047">
    <property type="entry name" value="GH13_cat_dom"/>
</dbReference>
<dbReference type="InterPro" id="IPR015340">
    <property type="entry name" value="A_amylase_C_dom"/>
</dbReference>
<evidence type="ECO:0000256" key="10">
    <source>
        <dbReference type="ARBA" id="ARBA00022837"/>
    </source>
</evidence>
<feature type="transmembrane region" description="Helical" evidence="17">
    <location>
        <begin position="581"/>
        <end position="603"/>
    </location>
</feature>
<protein>
    <recommendedName>
        <fullName evidence="5">alpha-amylase</fullName>
        <ecNumber evidence="5">3.2.1.1</ecNumber>
    </recommendedName>
</protein>
<dbReference type="InterPro" id="IPR013780">
    <property type="entry name" value="Glyco_hydro_b"/>
</dbReference>
<keyword evidence="9 20" id="KW-0378">Hydrolase</keyword>
<feature type="domain" description="Glycosyl hydrolase family 13 catalytic" evidence="19">
    <location>
        <begin position="29"/>
        <end position="401"/>
    </location>
</feature>
<proteinExistence type="inferred from homology"/>
<evidence type="ECO:0000259" key="19">
    <source>
        <dbReference type="SMART" id="SM00642"/>
    </source>
</evidence>
<keyword evidence="6 17" id="KW-0812">Transmembrane</keyword>
<dbReference type="Gene3D" id="2.60.40.1180">
    <property type="entry name" value="Golgi alpha-mannosidase II"/>
    <property type="match status" value="1"/>
</dbReference>
<keyword evidence="16" id="KW-0326">Glycosidase</keyword>
<dbReference type="GO" id="GO:0004556">
    <property type="term" value="F:alpha-amylase activity"/>
    <property type="evidence" value="ECO:0007669"/>
    <property type="project" value="UniProtKB-EC"/>
</dbReference>
<dbReference type="SUPFAM" id="SSF51011">
    <property type="entry name" value="Glycosyl hydrolase domain"/>
    <property type="match status" value="1"/>
</dbReference>
<dbReference type="EC" id="3.2.1.1" evidence="5"/>
<evidence type="ECO:0000256" key="12">
    <source>
        <dbReference type="ARBA" id="ARBA00023136"/>
    </source>
</evidence>
<dbReference type="GO" id="GO:0005509">
    <property type="term" value="F:calcium ion binding"/>
    <property type="evidence" value="ECO:0007669"/>
    <property type="project" value="InterPro"/>
</dbReference>
<feature type="transmembrane region" description="Helical" evidence="17">
    <location>
        <begin position="523"/>
        <end position="542"/>
    </location>
</feature>
<reference evidence="20 21" key="1">
    <citation type="journal article" date="2013" name="Nat. Commun.">
        <title>The evolution and pathogenic mechanisms of the rice sheath blight pathogen.</title>
        <authorList>
            <person name="Zheng A."/>
            <person name="Lin R."/>
            <person name="Xu L."/>
            <person name="Qin P."/>
            <person name="Tang C."/>
            <person name="Ai P."/>
            <person name="Zhang D."/>
            <person name="Liu Y."/>
            <person name="Sun Z."/>
            <person name="Feng H."/>
            <person name="Wang Y."/>
            <person name="Chen Y."/>
            <person name="Liang X."/>
            <person name="Fu R."/>
            <person name="Li Q."/>
            <person name="Zhang J."/>
            <person name="Yu X."/>
            <person name="Xie Z."/>
            <person name="Ding L."/>
            <person name="Guan P."/>
            <person name="Tang J."/>
            <person name="Liang Y."/>
            <person name="Wang S."/>
            <person name="Deng Q."/>
            <person name="Li S."/>
            <person name="Zhu J."/>
            <person name="Wang L."/>
            <person name="Liu H."/>
            <person name="Li P."/>
        </authorList>
    </citation>
    <scope>NUCLEOTIDE SEQUENCE [LARGE SCALE GENOMIC DNA]</scope>
    <source>
        <strain evidence="21">AG-1 IA</strain>
    </source>
</reference>
<sequence length="702" mass="75821">MIAVPVLLSLATGAFAASASEWQSRSIYQVLTDRFATSDGSGPSCNTGDRKYCGGTYKASHLDYIQNMGFDAIWISPITKNIGNTGYGDAYHGYWPSDLSGLNDGFGSADDLKELSAALHKRGMYLMVDVVVNHFAATSTPPSLTYNGFSPFNAEVSKGVSRNGSSSVSDITTYQDLLADHHFVGWLGDTTVALVDINTESQNVVNVRRILAIALKHKLIIGQTYNSWIKNLTSFYNIDGIRIDTVKHVRKDFWPEFVKSSGVFAIGEVLSNETDYTGDYTNYMDAVLDYPSWFAVTQAFASTTGNIALIAQNIPETQKYFKNGGISTGAFLENHDQPRFQSWTTDLSLVKNAMAYTFVTDGIPILYYGQEQGYTGGLEPASREAYVANAFSEFQLLIASRITGFASIAGDSKFLSTQMKVVANNTHNIAVQKGKLLTALTNVGSQGAAEKFELTGTGYSANEQLVDVLSCTNITADASGNVNIAFTGGNPQVIIPVSQLSGSGLCGSAKSTTTTTSSGSNNGATALGLSALLATFFGIIGMHNCNTIGPREPTSPTSPVAVYPPPAPPDNENAPGAAAEFYGFVAWATTAILWFIYIIWALLPDSVIRGIGITWYPNREWALLIPSYAVFLVLLTYFTYFALGIYATPSYSDVKSVTDEHARYAVQTSVSRSTVPQVHDLPIGLVNRVLYGKRRRSKSSVM</sequence>
<evidence type="ECO:0000256" key="3">
    <source>
        <dbReference type="ARBA" id="ARBA00004141"/>
    </source>
</evidence>
<evidence type="ECO:0000256" key="14">
    <source>
        <dbReference type="ARBA" id="ARBA00023180"/>
    </source>
</evidence>
<evidence type="ECO:0000256" key="5">
    <source>
        <dbReference type="ARBA" id="ARBA00012595"/>
    </source>
</evidence>
<evidence type="ECO:0000256" key="6">
    <source>
        <dbReference type="ARBA" id="ARBA00022692"/>
    </source>
</evidence>
<feature type="chain" id="PRO_5003997690" description="alpha-amylase" evidence="18">
    <location>
        <begin position="17"/>
        <end position="702"/>
    </location>
</feature>
<evidence type="ECO:0000256" key="18">
    <source>
        <dbReference type="SAM" id="SignalP"/>
    </source>
</evidence>
<dbReference type="AlphaFoldDB" id="L8X003"/>
<keyword evidence="11 17" id="KW-1133">Transmembrane helix</keyword>
<keyword evidence="15" id="KW-0119">Carbohydrate metabolism</keyword>
<comment type="caution">
    <text evidence="20">The sequence shown here is derived from an EMBL/GenBank/DDBJ whole genome shotgun (WGS) entry which is preliminary data.</text>
</comment>
<dbReference type="CDD" id="cd11319">
    <property type="entry name" value="AmyAc_euk_AmyA"/>
    <property type="match status" value="1"/>
</dbReference>
<dbReference type="EMBL" id="AFRT01000968">
    <property type="protein sequence ID" value="ELU41949.1"/>
    <property type="molecule type" value="Genomic_DNA"/>
</dbReference>
<evidence type="ECO:0000313" key="21">
    <source>
        <dbReference type="Proteomes" id="UP000011668"/>
    </source>
</evidence>
<keyword evidence="12 17" id="KW-0472">Membrane</keyword>
<comment type="subcellular location">
    <subcellularLocation>
        <location evidence="3">Membrane</location>
        <topology evidence="3">Multi-pass membrane protein</topology>
    </subcellularLocation>
</comment>
<dbReference type="SUPFAM" id="SSF51445">
    <property type="entry name" value="(Trans)glycosidases"/>
    <property type="match status" value="1"/>
</dbReference>
<evidence type="ECO:0000256" key="1">
    <source>
        <dbReference type="ARBA" id="ARBA00000548"/>
    </source>
</evidence>
<keyword evidence="13" id="KW-1015">Disulfide bond</keyword>
<dbReference type="SMART" id="SM00642">
    <property type="entry name" value="Aamy"/>
    <property type="match status" value="1"/>
</dbReference>
<evidence type="ECO:0000256" key="15">
    <source>
        <dbReference type="ARBA" id="ARBA00023277"/>
    </source>
</evidence>